<dbReference type="GO" id="GO:0003677">
    <property type="term" value="F:DNA binding"/>
    <property type="evidence" value="ECO:0007669"/>
    <property type="project" value="UniProtKB-KW"/>
</dbReference>
<dbReference type="GO" id="GO:0005829">
    <property type="term" value="C:cytosol"/>
    <property type="evidence" value="ECO:0007669"/>
    <property type="project" value="TreeGrafter"/>
</dbReference>
<dbReference type="EMBL" id="VIGX01000001">
    <property type="protein sequence ID" value="TWS30375.1"/>
    <property type="molecule type" value="Genomic_DNA"/>
</dbReference>
<keyword evidence="1" id="KW-0238">DNA-binding</keyword>
<dbReference type="InterPro" id="IPR014710">
    <property type="entry name" value="RmlC-like_jellyroll"/>
</dbReference>
<sequence>MTQVSFRQLDSYASPVARWLYPRHQAVDQEGAPMSAMLRAHRLSAGMTLETLADRVGVTKSYLSKIERGKSSPSIAIALRIADALRVDAADVFGTPDAEGSEAVTVERAAHRIDPASAPLPVHDPIAAVVPGKQMHPFVVHPSTTGGSAVHHEGDELVYVTQGVVTLTVDDRATVLRVGDSAYFDARLPHSLTAESSGPTTALVVTTIGYHHTRPHDGPEDA</sequence>
<name>A0A5C5S7G7_9ACTN</name>
<dbReference type="SUPFAM" id="SSF51182">
    <property type="entry name" value="RmlC-like cupins"/>
    <property type="match status" value="1"/>
</dbReference>
<dbReference type="PROSITE" id="PS50943">
    <property type="entry name" value="HTH_CROC1"/>
    <property type="match status" value="1"/>
</dbReference>
<gene>
    <name evidence="3" type="ORF">FK530_00365</name>
</gene>
<dbReference type="Pfam" id="PF01381">
    <property type="entry name" value="HTH_3"/>
    <property type="match status" value="1"/>
</dbReference>
<organism evidence="3 4">
    <name type="scientific">Tsukamurella conjunctivitidis</name>
    <dbReference type="NCBI Taxonomy" id="2592068"/>
    <lineage>
        <taxon>Bacteria</taxon>
        <taxon>Bacillati</taxon>
        <taxon>Actinomycetota</taxon>
        <taxon>Actinomycetes</taxon>
        <taxon>Mycobacteriales</taxon>
        <taxon>Tsukamurellaceae</taxon>
        <taxon>Tsukamurella</taxon>
    </lineage>
</organism>
<dbReference type="CDD" id="cd02209">
    <property type="entry name" value="cupin_XRE_C"/>
    <property type="match status" value="1"/>
</dbReference>
<comment type="caution">
    <text evidence="3">The sequence shown here is derived from an EMBL/GenBank/DDBJ whole genome shotgun (WGS) entry which is preliminary data.</text>
</comment>
<dbReference type="PANTHER" id="PTHR46797">
    <property type="entry name" value="HTH-TYPE TRANSCRIPTIONAL REGULATOR"/>
    <property type="match status" value="1"/>
</dbReference>
<dbReference type="Pfam" id="PF07883">
    <property type="entry name" value="Cupin_2"/>
    <property type="match status" value="1"/>
</dbReference>
<dbReference type="InterPro" id="IPR011051">
    <property type="entry name" value="RmlC_Cupin_sf"/>
</dbReference>
<dbReference type="Gene3D" id="2.60.120.10">
    <property type="entry name" value="Jelly Rolls"/>
    <property type="match status" value="1"/>
</dbReference>
<dbReference type="SMART" id="SM00530">
    <property type="entry name" value="HTH_XRE"/>
    <property type="match status" value="1"/>
</dbReference>
<dbReference type="SUPFAM" id="SSF47413">
    <property type="entry name" value="lambda repressor-like DNA-binding domains"/>
    <property type="match status" value="1"/>
</dbReference>
<evidence type="ECO:0000256" key="1">
    <source>
        <dbReference type="ARBA" id="ARBA00023125"/>
    </source>
</evidence>
<dbReference type="InterPro" id="IPR010982">
    <property type="entry name" value="Lambda_DNA-bd_dom_sf"/>
</dbReference>
<evidence type="ECO:0000313" key="4">
    <source>
        <dbReference type="Proteomes" id="UP000319375"/>
    </source>
</evidence>
<feature type="domain" description="HTH cro/C1-type" evidence="2">
    <location>
        <begin position="38"/>
        <end position="92"/>
    </location>
</feature>
<dbReference type="AlphaFoldDB" id="A0A5C5S7G7"/>
<proteinExistence type="predicted"/>
<dbReference type="Gene3D" id="1.10.260.40">
    <property type="entry name" value="lambda repressor-like DNA-binding domains"/>
    <property type="match status" value="1"/>
</dbReference>
<dbReference type="GO" id="GO:0003700">
    <property type="term" value="F:DNA-binding transcription factor activity"/>
    <property type="evidence" value="ECO:0007669"/>
    <property type="project" value="TreeGrafter"/>
</dbReference>
<accession>A0A5C5S7G7</accession>
<keyword evidence="4" id="KW-1185">Reference proteome</keyword>
<dbReference type="CDD" id="cd00093">
    <property type="entry name" value="HTH_XRE"/>
    <property type="match status" value="1"/>
</dbReference>
<dbReference type="InterPro" id="IPR001387">
    <property type="entry name" value="Cro/C1-type_HTH"/>
</dbReference>
<dbReference type="InterPro" id="IPR013096">
    <property type="entry name" value="Cupin_2"/>
</dbReference>
<evidence type="ECO:0000313" key="3">
    <source>
        <dbReference type="EMBL" id="TWS30375.1"/>
    </source>
</evidence>
<dbReference type="PANTHER" id="PTHR46797:SF1">
    <property type="entry name" value="METHYLPHOSPHONATE SYNTHASE"/>
    <property type="match status" value="1"/>
</dbReference>
<dbReference type="InterPro" id="IPR050807">
    <property type="entry name" value="TransReg_Diox_bact_type"/>
</dbReference>
<reference evidence="3 4" key="1">
    <citation type="submission" date="2019-06" db="EMBL/GenBank/DDBJ databases">
        <title>Tsukamurella conjunctivitidis sp. nov., Tsukamurella assacharolytica sp. nov. and Tsukamurella sputae sp. nov. isolated from patients with conjunctivitis, bacteraemia (lymphoma) and respiratory infection (sputum) in Hong Kong.</title>
        <authorList>
            <person name="Teng J.L.L."/>
            <person name="Lee H.H."/>
            <person name="Fong J.Y.H."/>
            <person name="Fok K.M.N."/>
            <person name="Lau S.K.P."/>
            <person name="Woo P.C.Y."/>
        </authorList>
    </citation>
    <scope>NUCLEOTIDE SEQUENCE [LARGE SCALE GENOMIC DNA]</scope>
    <source>
        <strain evidence="3 4">HKU72</strain>
    </source>
</reference>
<dbReference type="Proteomes" id="UP000319375">
    <property type="component" value="Unassembled WGS sequence"/>
</dbReference>
<evidence type="ECO:0000259" key="2">
    <source>
        <dbReference type="PROSITE" id="PS50943"/>
    </source>
</evidence>
<protein>
    <submittedName>
        <fullName evidence="3">Helix-turn-helix domain-containing protein</fullName>
    </submittedName>
</protein>